<evidence type="ECO:0000259" key="1">
    <source>
        <dbReference type="PROSITE" id="PS51819"/>
    </source>
</evidence>
<gene>
    <name evidence="2" type="ORF">LWC34_15825</name>
</gene>
<dbReference type="Pfam" id="PF00903">
    <property type="entry name" value="Glyoxalase"/>
    <property type="match status" value="1"/>
</dbReference>
<reference evidence="2 3" key="1">
    <citation type="submission" date="2021-12" db="EMBL/GenBank/DDBJ databases">
        <title>Genome sequence of Kibdelosporangium philippinense ATCC 49844.</title>
        <authorList>
            <person name="Fedorov E.A."/>
            <person name="Omeragic M."/>
            <person name="Shalygina K.F."/>
            <person name="Maclea K.S."/>
        </authorList>
    </citation>
    <scope>NUCLEOTIDE SEQUENCE [LARGE SCALE GENOMIC DNA]</scope>
    <source>
        <strain evidence="2 3">ATCC 49844</strain>
    </source>
</reference>
<dbReference type="InterPro" id="IPR052164">
    <property type="entry name" value="Anthracycline_SecMetBiosynth"/>
</dbReference>
<dbReference type="InterPro" id="IPR004360">
    <property type="entry name" value="Glyas_Fos-R_dOase_dom"/>
</dbReference>
<sequence>MLRGLATVGYVADDVPAAAKWYADFLGIEPYFLRPDAENPAYVEFRVGDYEHELGILDRRYATAAAGQPGSAAVAWHVDDIDAALERLIAMGATAHEPKTVMEGGFVSASVLDPFGNVLGLTYNPHYLDVLARDTKHVS</sequence>
<proteinExistence type="predicted"/>
<feature type="domain" description="VOC" evidence="1">
    <location>
        <begin position="4"/>
        <end position="124"/>
    </location>
</feature>
<name>A0ABS8ZCN3_9PSEU</name>
<dbReference type="SUPFAM" id="SSF54593">
    <property type="entry name" value="Glyoxalase/Bleomycin resistance protein/Dihydroxybiphenyl dioxygenase"/>
    <property type="match status" value="1"/>
</dbReference>
<protein>
    <submittedName>
        <fullName evidence="2">VOC family protein</fullName>
    </submittedName>
</protein>
<keyword evidence="3" id="KW-1185">Reference proteome</keyword>
<dbReference type="Proteomes" id="UP001521150">
    <property type="component" value="Unassembled WGS sequence"/>
</dbReference>
<dbReference type="Gene3D" id="3.10.180.10">
    <property type="entry name" value="2,3-Dihydroxybiphenyl 1,2-Dioxygenase, domain 1"/>
    <property type="match status" value="1"/>
</dbReference>
<organism evidence="2 3">
    <name type="scientific">Kibdelosporangium philippinense</name>
    <dbReference type="NCBI Taxonomy" id="211113"/>
    <lineage>
        <taxon>Bacteria</taxon>
        <taxon>Bacillati</taxon>
        <taxon>Actinomycetota</taxon>
        <taxon>Actinomycetes</taxon>
        <taxon>Pseudonocardiales</taxon>
        <taxon>Pseudonocardiaceae</taxon>
        <taxon>Kibdelosporangium</taxon>
    </lineage>
</organism>
<comment type="caution">
    <text evidence="2">The sequence shown here is derived from an EMBL/GenBank/DDBJ whole genome shotgun (WGS) entry which is preliminary data.</text>
</comment>
<evidence type="ECO:0000313" key="2">
    <source>
        <dbReference type="EMBL" id="MCE7004293.1"/>
    </source>
</evidence>
<dbReference type="PANTHER" id="PTHR33993">
    <property type="entry name" value="GLYOXALASE-RELATED"/>
    <property type="match status" value="1"/>
</dbReference>
<dbReference type="EMBL" id="JAJVCN010000001">
    <property type="protein sequence ID" value="MCE7004293.1"/>
    <property type="molecule type" value="Genomic_DNA"/>
</dbReference>
<dbReference type="RefSeq" id="WP_233725820.1">
    <property type="nucleotide sequence ID" value="NZ_JAJVCN010000001.1"/>
</dbReference>
<dbReference type="PROSITE" id="PS51819">
    <property type="entry name" value="VOC"/>
    <property type="match status" value="1"/>
</dbReference>
<dbReference type="InterPro" id="IPR029068">
    <property type="entry name" value="Glyas_Bleomycin-R_OHBP_Dase"/>
</dbReference>
<accession>A0ABS8ZCN3</accession>
<evidence type="ECO:0000313" key="3">
    <source>
        <dbReference type="Proteomes" id="UP001521150"/>
    </source>
</evidence>
<dbReference type="InterPro" id="IPR037523">
    <property type="entry name" value="VOC_core"/>
</dbReference>
<dbReference type="PANTHER" id="PTHR33993:SF14">
    <property type="entry name" value="GB|AAF24581.1"/>
    <property type="match status" value="1"/>
</dbReference>